<sequence>MSGFNEETTRGNINIPPLFDGEHFEYWKNRLRSFYILQDPELWDLVEYGYIAPKNTDGIEILIKKMNVDKKTMYKMHHKFRTFMINVFKEFYKCTNKETKILRRLTSKWRHKITAIQEANDLNTLKLKELISSLRSHEIEYDEDEPKKRNKTLALKSKKKMVLTATSESEESDSDHQNLNSNEKEIAFISRNIQKMWHNRKKKFPQIYSKQSNRGNGDKYQKKSTIFYGCNEPRHIKTECSNIGKGKHQRKYAKPKKKSLKATWNDSEESCDDEQADLAMMAFTNSVSGFSTEFDSRSESAGEEIKMSSVIKLKYQSWYLYSGYSRHMTGEKSMLQELTLSKSSTMTFSKQDDDIACLLEPKEDDADKPEELEKSNDTSKSEKCEKSSKDESDQVRNSQDKLEERYGWKYQSSHLETRIIGSASDPLRTRSSLKDTNLFGLLSSIEPSSIDEALKDNGWILEMQEVLNEFERNDV</sequence>
<reference evidence="3" key="1">
    <citation type="submission" date="2025-08" db="UniProtKB">
        <authorList>
            <consortium name="RefSeq"/>
        </authorList>
    </citation>
    <scope>IDENTIFICATION</scope>
    <source>
        <tissue evidence="3">Etiolated seedlings</tissue>
    </source>
</reference>
<name>A0A1S3DWN7_CICAR</name>
<protein>
    <submittedName>
        <fullName evidence="3">Uncharacterized protein LOC101492186</fullName>
    </submittedName>
</protein>
<evidence type="ECO:0000256" key="1">
    <source>
        <dbReference type="SAM" id="MobiDB-lite"/>
    </source>
</evidence>
<dbReference type="PaxDb" id="3827-XP_004515419.1"/>
<gene>
    <name evidence="3" type="primary">LOC101492186</name>
</gene>
<dbReference type="RefSeq" id="XP_012567261.1">
    <property type="nucleotide sequence ID" value="XM_012711807.1"/>
</dbReference>
<dbReference type="STRING" id="3827.A0A1S3DWN7"/>
<dbReference type="Proteomes" id="UP000087171">
    <property type="component" value="Unplaced"/>
</dbReference>
<keyword evidence="2" id="KW-1185">Reference proteome</keyword>
<proteinExistence type="predicted"/>
<evidence type="ECO:0000313" key="2">
    <source>
        <dbReference type="Proteomes" id="UP000087171"/>
    </source>
</evidence>
<dbReference type="AlphaFoldDB" id="A0A1S3DWN7"/>
<dbReference type="OrthoDB" id="1432452at2759"/>
<organism evidence="2 3">
    <name type="scientific">Cicer arietinum</name>
    <name type="common">Chickpea</name>
    <name type="synonym">Garbanzo</name>
    <dbReference type="NCBI Taxonomy" id="3827"/>
    <lineage>
        <taxon>Eukaryota</taxon>
        <taxon>Viridiplantae</taxon>
        <taxon>Streptophyta</taxon>
        <taxon>Embryophyta</taxon>
        <taxon>Tracheophyta</taxon>
        <taxon>Spermatophyta</taxon>
        <taxon>Magnoliopsida</taxon>
        <taxon>eudicotyledons</taxon>
        <taxon>Gunneridae</taxon>
        <taxon>Pentapetalae</taxon>
        <taxon>rosids</taxon>
        <taxon>fabids</taxon>
        <taxon>Fabales</taxon>
        <taxon>Fabaceae</taxon>
        <taxon>Papilionoideae</taxon>
        <taxon>50 kb inversion clade</taxon>
        <taxon>NPAAA clade</taxon>
        <taxon>Hologalegina</taxon>
        <taxon>IRL clade</taxon>
        <taxon>Cicereae</taxon>
        <taxon>Cicer</taxon>
    </lineage>
</organism>
<evidence type="ECO:0000313" key="3">
    <source>
        <dbReference type="RefSeq" id="XP_012567261.1"/>
    </source>
</evidence>
<feature type="region of interest" description="Disordered" evidence="1">
    <location>
        <begin position="360"/>
        <end position="401"/>
    </location>
</feature>
<feature type="compositionally biased region" description="Basic and acidic residues" evidence="1">
    <location>
        <begin position="369"/>
        <end position="401"/>
    </location>
</feature>
<accession>A0A1S3DWN7</accession>
<dbReference type="eggNOG" id="ENOG502S89Q">
    <property type="taxonomic scope" value="Eukaryota"/>
</dbReference>